<evidence type="ECO:0000256" key="5">
    <source>
        <dbReference type="ARBA" id="ARBA00029447"/>
    </source>
</evidence>
<evidence type="ECO:0000256" key="1">
    <source>
        <dbReference type="ARBA" id="ARBA00004236"/>
    </source>
</evidence>
<dbReference type="PRINTS" id="PR00260">
    <property type="entry name" value="CHEMTRNSDUCR"/>
</dbReference>
<dbReference type="PANTHER" id="PTHR32089">
    <property type="entry name" value="METHYL-ACCEPTING CHEMOTAXIS PROTEIN MCPB"/>
    <property type="match status" value="1"/>
</dbReference>
<protein>
    <submittedName>
        <fullName evidence="10">Methyl-accepting chemotaxis protein</fullName>
    </submittedName>
</protein>
<evidence type="ECO:0000313" key="10">
    <source>
        <dbReference type="EMBL" id="RQW74438.1"/>
    </source>
</evidence>
<dbReference type="SUPFAM" id="SSF58104">
    <property type="entry name" value="Methyl-accepting chemotaxis protein (MCP) signaling domain"/>
    <property type="match status" value="1"/>
</dbReference>
<dbReference type="GO" id="GO:0006935">
    <property type="term" value="P:chemotaxis"/>
    <property type="evidence" value="ECO:0007669"/>
    <property type="project" value="InterPro"/>
</dbReference>
<feature type="domain" description="HAMP" evidence="9">
    <location>
        <begin position="159"/>
        <end position="211"/>
    </location>
</feature>
<evidence type="ECO:0000256" key="3">
    <source>
        <dbReference type="ARBA" id="ARBA00023136"/>
    </source>
</evidence>
<comment type="subcellular location">
    <subcellularLocation>
        <location evidence="1">Cell membrane</location>
    </subcellularLocation>
</comment>
<dbReference type="SMART" id="SM00283">
    <property type="entry name" value="MA"/>
    <property type="match status" value="1"/>
</dbReference>
<keyword evidence="7" id="KW-0812">Transmembrane</keyword>
<comment type="caution">
    <text evidence="10">The sequence shown here is derived from an EMBL/GenBank/DDBJ whole genome shotgun (WGS) entry which is preliminary data.</text>
</comment>
<dbReference type="PANTHER" id="PTHR32089:SF112">
    <property type="entry name" value="LYSOZYME-LIKE PROTEIN-RELATED"/>
    <property type="match status" value="1"/>
</dbReference>
<feature type="transmembrane region" description="Helical" evidence="7">
    <location>
        <begin position="12"/>
        <end position="32"/>
    </location>
</feature>
<reference evidence="10 11" key="1">
    <citation type="journal article" date="2013" name="J. Microbiol.">
        <title>Lysinibacillus chungkukjangi sp. nov., isolated from Chungkukjang, Korean fermented soybean food.</title>
        <authorList>
            <person name="Kim S.J."/>
            <person name="Jang Y.H."/>
            <person name="Hamada M."/>
            <person name="Ahn J.H."/>
            <person name="Weon H.Y."/>
            <person name="Suzuki K."/>
            <person name="Whang K.S."/>
            <person name="Kwon S.W."/>
        </authorList>
    </citation>
    <scope>NUCLEOTIDE SEQUENCE [LARGE SCALE GENOMIC DNA]</scope>
    <source>
        <strain evidence="10 11">MCCC 1A12701</strain>
    </source>
</reference>
<dbReference type="InterPro" id="IPR003660">
    <property type="entry name" value="HAMP_dom"/>
</dbReference>
<dbReference type="OrthoDB" id="358716at2"/>
<dbReference type="GO" id="GO:0005886">
    <property type="term" value="C:plasma membrane"/>
    <property type="evidence" value="ECO:0007669"/>
    <property type="project" value="UniProtKB-SubCell"/>
</dbReference>
<dbReference type="CDD" id="cd06225">
    <property type="entry name" value="HAMP"/>
    <property type="match status" value="1"/>
</dbReference>
<dbReference type="Gene3D" id="1.10.287.950">
    <property type="entry name" value="Methyl-accepting chemotaxis protein"/>
    <property type="match status" value="1"/>
</dbReference>
<dbReference type="InterPro" id="IPR004090">
    <property type="entry name" value="Chemotax_Me-accpt_rcpt"/>
</dbReference>
<dbReference type="EMBL" id="RRCT01000009">
    <property type="protein sequence ID" value="RQW74438.1"/>
    <property type="molecule type" value="Genomic_DNA"/>
</dbReference>
<feature type="transmembrane region" description="Helical" evidence="7">
    <location>
        <begin position="138"/>
        <end position="161"/>
    </location>
</feature>
<dbReference type="PROSITE" id="PS50885">
    <property type="entry name" value="HAMP"/>
    <property type="match status" value="1"/>
</dbReference>
<dbReference type="Proteomes" id="UP000274033">
    <property type="component" value="Unassembled WGS sequence"/>
</dbReference>
<evidence type="ECO:0000259" key="9">
    <source>
        <dbReference type="PROSITE" id="PS50885"/>
    </source>
</evidence>
<sequence>MRFSRYIKVKDRLIMLMIVCIISNIILAIFSIDYLRKMENNTELMYEQRLLAVNAISDIEQAMEVGDQAKFGELHKSLSKYKFDSKMEFFLEQVDAAIEKGSEEDFYALTSEMKQYIIDRADAQLNAYHKDISFGYKLLISVSLIMIAVVVYFSVVAARSVNVPTRQLKKLLKLAQQGDFTKTANYDAKNEIGEVILSFNQMATEVKELLKTVQESASSVDQSNAKLQLASEKTTEASIHISNDAKDLTTATQRSTEQINLNAASIQEIASGVELIASHIDNIEQNIKQSVVDANDGVHFVNVNLVQMKEIEEGVKQTNDRMQVLARHSKEIEQVIQIINTIAGQTNLLALNAAIEAARAGEAGKGFSVVAGEVRKLAEQSVQSTKVIEEIIKKIQNDTVESMLFMEKAMHSVQNGIDSTNQTAAKFQQIVSDVNEIEPHIVEVSDTVKLIKENTNEVANNSIQLSKVSEQNSQRIHQVSTSTAEQQEATRAMYNEIQKITRNIRTLSHAIQRFTV</sequence>
<dbReference type="Gene3D" id="6.10.340.10">
    <property type="match status" value="1"/>
</dbReference>
<name>A0A3N9UDW4_9BACI</name>
<accession>A0A3N9UDW4</accession>
<dbReference type="Pfam" id="PF00672">
    <property type="entry name" value="HAMP"/>
    <property type="match status" value="1"/>
</dbReference>
<dbReference type="AlphaFoldDB" id="A0A3N9UDW4"/>
<keyword evidence="11" id="KW-1185">Reference proteome</keyword>
<keyword evidence="4 6" id="KW-0807">Transducer</keyword>
<evidence type="ECO:0000259" key="8">
    <source>
        <dbReference type="PROSITE" id="PS50111"/>
    </source>
</evidence>
<evidence type="ECO:0000256" key="4">
    <source>
        <dbReference type="ARBA" id="ARBA00023224"/>
    </source>
</evidence>
<keyword evidence="2" id="KW-1003">Cell membrane</keyword>
<dbReference type="GO" id="GO:0004888">
    <property type="term" value="F:transmembrane signaling receptor activity"/>
    <property type="evidence" value="ECO:0007669"/>
    <property type="project" value="InterPro"/>
</dbReference>
<dbReference type="Pfam" id="PF12729">
    <property type="entry name" value="4HB_MCP_1"/>
    <property type="match status" value="1"/>
</dbReference>
<comment type="similarity">
    <text evidence="5">Belongs to the methyl-accepting chemotaxis (MCP) protein family.</text>
</comment>
<evidence type="ECO:0000256" key="6">
    <source>
        <dbReference type="PROSITE-ProRule" id="PRU00284"/>
    </source>
</evidence>
<keyword evidence="7" id="KW-1133">Transmembrane helix</keyword>
<dbReference type="SMART" id="SM00304">
    <property type="entry name" value="HAMP"/>
    <property type="match status" value="1"/>
</dbReference>
<dbReference type="GO" id="GO:0007165">
    <property type="term" value="P:signal transduction"/>
    <property type="evidence" value="ECO:0007669"/>
    <property type="project" value="UniProtKB-KW"/>
</dbReference>
<feature type="domain" description="Methyl-accepting transducer" evidence="8">
    <location>
        <begin position="230"/>
        <end position="466"/>
    </location>
</feature>
<evidence type="ECO:0000256" key="2">
    <source>
        <dbReference type="ARBA" id="ARBA00022475"/>
    </source>
</evidence>
<organism evidence="10 11">
    <name type="scientific">Lysinibacillus composti</name>
    <dbReference type="NCBI Taxonomy" id="720633"/>
    <lineage>
        <taxon>Bacteria</taxon>
        <taxon>Bacillati</taxon>
        <taxon>Bacillota</taxon>
        <taxon>Bacilli</taxon>
        <taxon>Bacillales</taxon>
        <taxon>Bacillaceae</taxon>
        <taxon>Lysinibacillus</taxon>
    </lineage>
</organism>
<evidence type="ECO:0000313" key="11">
    <source>
        <dbReference type="Proteomes" id="UP000274033"/>
    </source>
</evidence>
<dbReference type="InterPro" id="IPR024478">
    <property type="entry name" value="HlyB_4HB_MCP"/>
</dbReference>
<evidence type="ECO:0000256" key="7">
    <source>
        <dbReference type="SAM" id="Phobius"/>
    </source>
</evidence>
<gene>
    <name evidence="10" type="ORF">EBB45_11150</name>
</gene>
<dbReference type="PROSITE" id="PS50111">
    <property type="entry name" value="CHEMOTAXIS_TRANSDUC_2"/>
    <property type="match status" value="1"/>
</dbReference>
<proteinExistence type="inferred from homology"/>
<dbReference type="RefSeq" id="WP_124764689.1">
    <property type="nucleotide sequence ID" value="NZ_JAFBDY010000008.1"/>
</dbReference>
<dbReference type="Pfam" id="PF00015">
    <property type="entry name" value="MCPsignal"/>
    <property type="match status" value="1"/>
</dbReference>
<keyword evidence="3 7" id="KW-0472">Membrane</keyword>
<dbReference type="InterPro" id="IPR004089">
    <property type="entry name" value="MCPsignal_dom"/>
</dbReference>